<protein>
    <recommendedName>
        <fullName evidence="3">2'-phosphotransferase</fullName>
        <ecNumber evidence="3">2.7.1.160</ecNumber>
    </recommendedName>
</protein>
<feature type="compositionally biased region" description="Low complexity" evidence="7">
    <location>
        <begin position="218"/>
        <end position="227"/>
    </location>
</feature>
<evidence type="ECO:0000256" key="3">
    <source>
        <dbReference type="ARBA" id="ARBA00012007"/>
    </source>
</evidence>
<name>A0A835W924_CHLIN</name>
<dbReference type="EMBL" id="JAEHOC010000004">
    <property type="protein sequence ID" value="KAG2442364.1"/>
    <property type="molecule type" value="Genomic_DNA"/>
</dbReference>
<dbReference type="AlphaFoldDB" id="A0A835W924"/>
<comment type="similarity">
    <text evidence="2">Belongs to the KptA/TPT1 family.</text>
</comment>
<dbReference type="EC" id="2.7.1.160" evidence="3"/>
<dbReference type="OrthoDB" id="419694at2759"/>
<keyword evidence="9" id="KW-1185">Reference proteome</keyword>
<comment type="catalytic activity">
    <reaction evidence="6">
        <text>2'-phospho-[ligated tRNA] + NAD(+) = mature tRNA + ADP-alpha-D-ribose 1'',2''-cyclic phosphate + nicotinamide</text>
        <dbReference type="Rhea" id="RHEA:23324"/>
        <dbReference type="Rhea" id="RHEA-COMP:11106"/>
        <dbReference type="Rhea" id="RHEA-COMP:11107"/>
        <dbReference type="ChEBI" id="CHEBI:17154"/>
        <dbReference type="ChEBI" id="CHEBI:57540"/>
        <dbReference type="ChEBI" id="CHEBI:76596"/>
        <dbReference type="ChEBI" id="CHEBI:82883"/>
        <dbReference type="ChEBI" id="CHEBI:85027"/>
        <dbReference type="EC" id="2.7.1.160"/>
    </reaction>
</comment>
<dbReference type="Gene3D" id="3.20.170.30">
    <property type="match status" value="1"/>
</dbReference>
<evidence type="ECO:0000256" key="5">
    <source>
        <dbReference type="ARBA" id="ARBA00023027"/>
    </source>
</evidence>
<keyword evidence="4" id="KW-0808">Transferase</keyword>
<evidence type="ECO:0000256" key="1">
    <source>
        <dbReference type="ARBA" id="ARBA00003343"/>
    </source>
</evidence>
<dbReference type="InterPro" id="IPR042080">
    <property type="entry name" value="RNA_2'-PTrans_N"/>
</dbReference>
<evidence type="ECO:0000256" key="6">
    <source>
        <dbReference type="ARBA" id="ARBA00047949"/>
    </source>
</evidence>
<comment type="function">
    <text evidence="1">Catalyzes the last step of tRNA splicing, the transfer of the splice junction 2'-phosphate from ligated tRNA to NAD to produce ADP-ribose 1''-2'' cyclic phosphate.</text>
</comment>
<dbReference type="Pfam" id="PF01885">
    <property type="entry name" value="PTS_2-RNA"/>
    <property type="match status" value="1"/>
</dbReference>
<proteinExistence type="inferred from homology"/>
<feature type="compositionally biased region" description="Basic and acidic residues" evidence="7">
    <location>
        <begin position="188"/>
        <end position="200"/>
    </location>
</feature>
<comment type="caution">
    <text evidence="8">The sequence shown here is derived from an EMBL/GenBank/DDBJ whole genome shotgun (WGS) entry which is preliminary data.</text>
</comment>
<evidence type="ECO:0000313" key="8">
    <source>
        <dbReference type="EMBL" id="KAG2442364.1"/>
    </source>
</evidence>
<dbReference type="SUPFAM" id="SSF56399">
    <property type="entry name" value="ADP-ribosylation"/>
    <property type="match status" value="1"/>
</dbReference>
<dbReference type="Proteomes" id="UP000650467">
    <property type="component" value="Unassembled WGS sequence"/>
</dbReference>
<evidence type="ECO:0000256" key="7">
    <source>
        <dbReference type="SAM" id="MobiDB-lite"/>
    </source>
</evidence>
<gene>
    <name evidence="8" type="ORF">HXX76_002450</name>
</gene>
<accession>A0A835W924</accession>
<feature type="region of interest" description="Disordered" evidence="7">
    <location>
        <begin position="177"/>
        <end position="243"/>
    </location>
</feature>
<keyword evidence="5" id="KW-0520">NAD</keyword>
<dbReference type="Gene3D" id="1.10.10.970">
    <property type="entry name" value="RNA 2'-phosphotransferase, Tpt1/KptA family, N-terminal domain"/>
    <property type="match status" value="1"/>
</dbReference>
<reference evidence="8" key="1">
    <citation type="journal article" date="2020" name="bioRxiv">
        <title>Comparative genomics of Chlamydomonas.</title>
        <authorList>
            <person name="Craig R.J."/>
            <person name="Hasan A.R."/>
            <person name="Ness R.W."/>
            <person name="Keightley P.D."/>
        </authorList>
    </citation>
    <scope>NUCLEOTIDE SEQUENCE</scope>
    <source>
        <strain evidence="8">SAG 7.73</strain>
    </source>
</reference>
<sequence length="243" mass="26190">MSRVLRHKPPPGAMDAAGWVSLPVLLRHLKNQPTEQQVRDIVAACPKKRFVLDDTSNPPRVRAAQGHTVELAEAVLEPVTAASQVPVAVHVTGVDGWSAIQSSGELRRMKRTHVHFATAPHHLRQNKWAEVYLRLDLQAALDAGLQFGLSSNGVLLCEGPVPVALVEQVALEQLPEEWRQGRAGQGAGKERLQGTGKEQHGQQPEEEESKDGKEEEGSAAPAVGGKAAEVKVAKAEEVTAAHE</sequence>
<evidence type="ECO:0000313" key="9">
    <source>
        <dbReference type="Proteomes" id="UP000650467"/>
    </source>
</evidence>
<dbReference type="PANTHER" id="PTHR12684:SF2">
    <property type="entry name" value="TRNA 2'-PHOSPHOTRANSFERASE 1"/>
    <property type="match status" value="1"/>
</dbReference>
<organism evidence="8 9">
    <name type="scientific">Chlamydomonas incerta</name>
    <dbReference type="NCBI Taxonomy" id="51695"/>
    <lineage>
        <taxon>Eukaryota</taxon>
        <taxon>Viridiplantae</taxon>
        <taxon>Chlorophyta</taxon>
        <taxon>core chlorophytes</taxon>
        <taxon>Chlorophyceae</taxon>
        <taxon>CS clade</taxon>
        <taxon>Chlamydomonadales</taxon>
        <taxon>Chlamydomonadaceae</taxon>
        <taxon>Chlamydomonas</taxon>
    </lineage>
</organism>
<feature type="compositionally biased region" description="Basic and acidic residues" evidence="7">
    <location>
        <begin position="228"/>
        <end position="243"/>
    </location>
</feature>
<evidence type="ECO:0000256" key="4">
    <source>
        <dbReference type="ARBA" id="ARBA00022679"/>
    </source>
</evidence>
<dbReference type="PANTHER" id="PTHR12684">
    <property type="entry name" value="PUTATIVE PHOSPHOTRANSFERASE"/>
    <property type="match status" value="1"/>
</dbReference>
<dbReference type="InterPro" id="IPR042081">
    <property type="entry name" value="RNA_2'-PTrans_C"/>
</dbReference>
<dbReference type="GO" id="GO:0000215">
    <property type="term" value="F:tRNA 2'-phosphotransferase activity"/>
    <property type="evidence" value="ECO:0007669"/>
    <property type="project" value="UniProtKB-EC"/>
</dbReference>
<dbReference type="InterPro" id="IPR002745">
    <property type="entry name" value="Ptrans_KptA/Tpt1"/>
</dbReference>
<dbReference type="GO" id="GO:0006388">
    <property type="term" value="P:tRNA splicing, via endonucleolytic cleavage and ligation"/>
    <property type="evidence" value="ECO:0007669"/>
    <property type="project" value="TreeGrafter"/>
</dbReference>
<evidence type="ECO:0000256" key="2">
    <source>
        <dbReference type="ARBA" id="ARBA00009836"/>
    </source>
</evidence>